<dbReference type="SMART" id="SM00345">
    <property type="entry name" value="HTH_GNTR"/>
    <property type="match status" value="2"/>
</dbReference>
<accession>A0A0A0D870</accession>
<dbReference type="Proteomes" id="UP000029995">
    <property type="component" value="Unassembled WGS sequence"/>
</dbReference>
<comment type="caution">
    <text evidence="5">The sequence shown here is derived from an EMBL/GenBank/DDBJ whole genome shotgun (WGS) entry which is preliminary data.</text>
</comment>
<evidence type="ECO:0000256" key="1">
    <source>
        <dbReference type="ARBA" id="ARBA00023015"/>
    </source>
</evidence>
<dbReference type="InterPro" id="IPR036388">
    <property type="entry name" value="WH-like_DNA-bd_sf"/>
</dbReference>
<dbReference type="CDD" id="cd07377">
    <property type="entry name" value="WHTH_GntR"/>
    <property type="match status" value="1"/>
</dbReference>
<evidence type="ECO:0000259" key="4">
    <source>
        <dbReference type="PROSITE" id="PS50949"/>
    </source>
</evidence>
<dbReference type="Gene3D" id="1.20.120.530">
    <property type="entry name" value="GntR ligand-binding domain-like"/>
    <property type="match status" value="1"/>
</dbReference>
<reference evidence="5 6" key="1">
    <citation type="submission" date="2014-01" db="EMBL/GenBank/DDBJ databases">
        <title>Genome sequence determination for a cystic fibrosis isolate, Inquilinus limosus.</title>
        <authorList>
            <person name="Pino M."/>
            <person name="Di Conza J."/>
            <person name="Gutkind G."/>
        </authorList>
    </citation>
    <scope>NUCLEOTIDE SEQUENCE [LARGE SCALE GENOMIC DNA]</scope>
    <source>
        <strain evidence="5 6">MP06</strain>
    </source>
</reference>
<dbReference type="RefSeq" id="WP_034833994.1">
    <property type="nucleotide sequence ID" value="NZ_JANX01000064.1"/>
</dbReference>
<dbReference type="SMART" id="SM00895">
    <property type="entry name" value="FCD"/>
    <property type="match status" value="1"/>
</dbReference>
<dbReference type="SUPFAM" id="SSF48008">
    <property type="entry name" value="GntR ligand-binding domain-like"/>
    <property type="match status" value="1"/>
</dbReference>
<evidence type="ECO:0000313" key="5">
    <source>
        <dbReference type="EMBL" id="KGM34856.1"/>
    </source>
</evidence>
<evidence type="ECO:0000313" key="6">
    <source>
        <dbReference type="Proteomes" id="UP000029995"/>
    </source>
</evidence>
<dbReference type="PROSITE" id="PS50949">
    <property type="entry name" value="HTH_GNTR"/>
    <property type="match status" value="1"/>
</dbReference>
<proteinExistence type="predicted"/>
<dbReference type="SUPFAM" id="SSF46785">
    <property type="entry name" value="Winged helix' DNA-binding domain"/>
    <property type="match status" value="2"/>
</dbReference>
<dbReference type="InterPro" id="IPR011711">
    <property type="entry name" value="GntR_C"/>
</dbReference>
<dbReference type="Gene3D" id="1.10.10.10">
    <property type="entry name" value="Winged helix-like DNA-binding domain superfamily/Winged helix DNA-binding domain"/>
    <property type="match status" value="2"/>
</dbReference>
<dbReference type="InterPro" id="IPR008920">
    <property type="entry name" value="TF_FadR/GntR_C"/>
</dbReference>
<organism evidence="5 6">
    <name type="scientific">Inquilinus limosus MP06</name>
    <dbReference type="NCBI Taxonomy" id="1398085"/>
    <lineage>
        <taxon>Bacteria</taxon>
        <taxon>Pseudomonadati</taxon>
        <taxon>Pseudomonadota</taxon>
        <taxon>Alphaproteobacteria</taxon>
        <taxon>Rhodospirillales</taxon>
        <taxon>Rhodospirillaceae</taxon>
        <taxon>Inquilinus</taxon>
    </lineage>
</organism>
<gene>
    <name evidence="5" type="ORF">P409_07925</name>
</gene>
<dbReference type="InterPro" id="IPR000524">
    <property type="entry name" value="Tscrpt_reg_HTH_GntR"/>
</dbReference>
<dbReference type="OrthoDB" id="7005926at2"/>
<dbReference type="GO" id="GO:0003677">
    <property type="term" value="F:DNA binding"/>
    <property type="evidence" value="ECO:0007669"/>
    <property type="project" value="UniProtKB-KW"/>
</dbReference>
<dbReference type="Pfam" id="PF07729">
    <property type="entry name" value="FCD"/>
    <property type="match status" value="1"/>
</dbReference>
<keyword evidence="3" id="KW-0804">Transcription</keyword>
<keyword evidence="2" id="KW-0238">DNA-binding</keyword>
<dbReference type="PANTHER" id="PTHR43537">
    <property type="entry name" value="TRANSCRIPTIONAL REGULATOR, GNTR FAMILY"/>
    <property type="match status" value="1"/>
</dbReference>
<name>A0A0A0D870_9PROT</name>
<evidence type="ECO:0000256" key="3">
    <source>
        <dbReference type="ARBA" id="ARBA00023163"/>
    </source>
</evidence>
<dbReference type="Pfam" id="PF00392">
    <property type="entry name" value="GntR"/>
    <property type="match status" value="1"/>
</dbReference>
<keyword evidence="1" id="KW-0805">Transcription regulation</keyword>
<feature type="domain" description="HTH gntR-type" evidence="4">
    <location>
        <begin position="4"/>
        <end position="71"/>
    </location>
</feature>
<dbReference type="InterPro" id="IPR036390">
    <property type="entry name" value="WH_DNA-bd_sf"/>
</dbReference>
<dbReference type="GO" id="GO:0003700">
    <property type="term" value="F:DNA-binding transcription factor activity"/>
    <property type="evidence" value="ECO:0007669"/>
    <property type="project" value="InterPro"/>
</dbReference>
<dbReference type="PANTHER" id="PTHR43537:SF5">
    <property type="entry name" value="UXU OPERON TRANSCRIPTIONAL REGULATOR"/>
    <property type="match status" value="1"/>
</dbReference>
<evidence type="ECO:0000256" key="2">
    <source>
        <dbReference type="ARBA" id="ARBA00023125"/>
    </source>
</evidence>
<dbReference type="AlphaFoldDB" id="A0A0A0D870"/>
<protein>
    <submittedName>
        <fullName evidence="5">Transcriptional regulator</fullName>
    </submittedName>
</protein>
<dbReference type="EMBL" id="JANX01000064">
    <property type="protein sequence ID" value="KGM34856.1"/>
    <property type="molecule type" value="Genomic_DNA"/>
</dbReference>
<sequence length="295" mass="33445">MPPSPLTPQIAARIIDYARDQPLRPNDHLPAQKLADLFRVSRSPVNDALKLLEARGIVRREANRGFFLAQDPAALAADVVADASPEAGEEAYFQLADDRLSGRLPDRVSENEIMRRYDLSRSEAIRILTRMAREGWVERLPGKGWGFLPVLTSSEAYRMAYQFRIAIEPAAILQPGYTVDEEAFRRARVQQQALLDGDYRTLSRTRLFEINSQFHEMIVAGSGNIYFIESIKRVNASRRLAEYRKTVDRSRLVGQSLEHLRILDLLEAGDIAKASEFMRFHLDYALKLKSDGTLG</sequence>